<comment type="caution">
    <text evidence="2">The sequence shown here is derived from an EMBL/GenBank/DDBJ whole genome shotgun (WGS) entry which is preliminary data.</text>
</comment>
<dbReference type="AlphaFoldDB" id="A0A1G4BLF1"/>
<proteinExistence type="predicted"/>
<organism evidence="2 3">
    <name type="scientific">Colletotrichum orchidophilum</name>
    <dbReference type="NCBI Taxonomy" id="1209926"/>
    <lineage>
        <taxon>Eukaryota</taxon>
        <taxon>Fungi</taxon>
        <taxon>Dikarya</taxon>
        <taxon>Ascomycota</taxon>
        <taxon>Pezizomycotina</taxon>
        <taxon>Sordariomycetes</taxon>
        <taxon>Hypocreomycetidae</taxon>
        <taxon>Glomerellales</taxon>
        <taxon>Glomerellaceae</taxon>
        <taxon>Colletotrichum</taxon>
    </lineage>
</organism>
<feature type="transmembrane region" description="Helical" evidence="1">
    <location>
        <begin position="44"/>
        <end position="66"/>
    </location>
</feature>
<reference evidence="2 3" key="1">
    <citation type="submission" date="2016-09" db="EMBL/GenBank/DDBJ databases">
        <authorList>
            <person name="Capua I."/>
            <person name="De Benedictis P."/>
            <person name="Joannis T."/>
            <person name="Lombin L.H."/>
            <person name="Cattoli G."/>
        </authorList>
    </citation>
    <scope>NUCLEOTIDE SEQUENCE [LARGE SCALE GENOMIC DNA]</scope>
    <source>
        <strain evidence="2 3">IMI 309357</strain>
    </source>
</reference>
<dbReference type="EMBL" id="MJBS01000015">
    <property type="protein sequence ID" value="OHF02128.1"/>
    <property type="molecule type" value="Genomic_DNA"/>
</dbReference>
<accession>A0A1G4BLF1</accession>
<keyword evidence="1" id="KW-0812">Transmembrane</keyword>
<gene>
    <name evidence="2" type="ORF">CORC01_02707</name>
</gene>
<name>A0A1G4BLF1_9PEZI</name>
<keyword evidence="3" id="KW-1185">Reference proteome</keyword>
<evidence type="ECO:0000313" key="3">
    <source>
        <dbReference type="Proteomes" id="UP000176998"/>
    </source>
</evidence>
<keyword evidence="1" id="KW-0472">Membrane</keyword>
<protein>
    <submittedName>
        <fullName evidence="2">Uncharacterized protein</fullName>
    </submittedName>
</protein>
<dbReference type="Proteomes" id="UP000176998">
    <property type="component" value="Unassembled WGS sequence"/>
</dbReference>
<evidence type="ECO:0000256" key="1">
    <source>
        <dbReference type="SAM" id="Phobius"/>
    </source>
</evidence>
<dbReference type="RefSeq" id="XP_022479270.1">
    <property type="nucleotide sequence ID" value="XM_022614357.1"/>
</dbReference>
<dbReference type="OrthoDB" id="4849507at2759"/>
<dbReference type="GeneID" id="34555867"/>
<sequence length="98" mass="10818">MRWRASDAKDVACISSSSLTYNFQDQKQHLTSFFNMLVPSLKTIVTLGVAFYATIALAIPVVELGADVQDLSERNEALEQPAVDAVSVGFQSKAFREY</sequence>
<keyword evidence="1" id="KW-1133">Transmembrane helix</keyword>
<evidence type="ECO:0000313" key="2">
    <source>
        <dbReference type="EMBL" id="OHF02128.1"/>
    </source>
</evidence>